<dbReference type="InterPro" id="IPR001387">
    <property type="entry name" value="Cro/C1-type_HTH"/>
</dbReference>
<dbReference type="SMART" id="SM00530">
    <property type="entry name" value="HTH_XRE"/>
    <property type="match status" value="1"/>
</dbReference>
<dbReference type="CDD" id="cd00093">
    <property type="entry name" value="HTH_XRE"/>
    <property type="match status" value="1"/>
</dbReference>
<dbReference type="GO" id="GO:0003677">
    <property type="term" value="F:DNA binding"/>
    <property type="evidence" value="ECO:0007669"/>
    <property type="project" value="InterPro"/>
</dbReference>
<dbReference type="PROSITE" id="PS50943">
    <property type="entry name" value="HTH_CROC1"/>
    <property type="match status" value="1"/>
</dbReference>
<proteinExistence type="predicted"/>
<dbReference type="Pfam" id="PF12844">
    <property type="entry name" value="HTH_19"/>
    <property type="match status" value="1"/>
</dbReference>
<dbReference type="Gene3D" id="1.10.260.40">
    <property type="entry name" value="lambda repressor-like DNA-binding domains"/>
    <property type="match status" value="1"/>
</dbReference>
<dbReference type="SUPFAM" id="SSF47413">
    <property type="entry name" value="lambda repressor-like DNA-binding domains"/>
    <property type="match status" value="1"/>
</dbReference>
<evidence type="ECO:0000313" key="2">
    <source>
        <dbReference type="EMBL" id="HCY81886.1"/>
    </source>
</evidence>
<evidence type="ECO:0000313" key="3">
    <source>
        <dbReference type="Proteomes" id="UP000263268"/>
    </source>
</evidence>
<organism evidence="2 3">
    <name type="scientific">Xanthomarina gelatinilytica</name>
    <dbReference type="NCBI Taxonomy" id="1137281"/>
    <lineage>
        <taxon>Bacteria</taxon>
        <taxon>Pseudomonadati</taxon>
        <taxon>Bacteroidota</taxon>
        <taxon>Flavobacteriia</taxon>
        <taxon>Flavobacteriales</taxon>
        <taxon>Flavobacteriaceae</taxon>
        <taxon>Xanthomarina</taxon>
    </lineage>
</organism>
<dbReference type="Proteomes" id="UP000263268">
    <property type="component" value="Unassembled WGS sequence"/>
</dbReference>
<sequence length="126" mass="14632">MKNFKEIGFRFKKYLKHNDLGVNEVAKILGFSGSQVSNIINGKNFGSDKMFKILNHFTDLNPDWLFTGDGSMLKTKTKEESNTDTRDQYIIELQRERIEDLKEKVNELKKINEQGSHYRIASEPDS</sequence>
<feature type="domain" description="HTH cro/C1-type" evidence="1">
    <location>
        <begin position="11"/>
        <end position="65"/>
    </location>
</feature>
<evidence type="ECO:0000259" key="1">
    <source>
        <dbReference type="PROSITE" id="PS50943"/>
    </source>
</evidence>
<reference evidence="2 3" key="1">
    <citation type="journal article" date="2018" name="Nat. Biotechnol.">
        <title>A standardized bacterial taxonomy based on genome phylogeny substantially revises the tree of life.</title>
        <authorList>
            <person name="Parks D.H."/>
            <person name="Chuvochina M."/>
            <person name="Waite D.W."/>
            <person name="Rinke C."/>
            <person name="Skarshewski A."/>
            <person name="Chaumeil P.A."/>
            <person name="Hugenholtz P."/>
        </authorList>
    </citation>
    <scope>NUCLEOTIDE SEQUENCE [LARGE SCALE GENOMIC DNA]</scope>
    <source>
        <strain evidence="2">UBA10227</strain>
    </source>
</reference>
<accession>A0A3D6BRL0</accession>
<comment type="caution">
    <text evidence="2">The sequence shown here is derived from an EMBL/GenBank/DDBJ whole genome shotgun (WGS) entry which is preliminary data.</text>
</comment>
<name>A0A3D6BRL0_9FLAO</name>
<dbReference type="AlphaFoldDB" id="A0A3D6BRL0"/>
<dbReference type="InterPro" id="IPR010982">
    <property type="entry name" value="Lambda_DNA-bd_dom_sf"/>
</dbReference>
<dbReference type="EMBL" id="DPRK01000158">
    <property type="protein sequence ID" value="HCY81886.1"/>
    <property type="molecule type" value="Genomic_DNA"/>
</dbReference>
<gene>
    <name evidence="2" type="ORF">DHV22_09955</name>
</gene>
<protein>
    <submittedName>
        <fullName evidence="2">XRE family transcriptional regulator</fullName>
    </submittedName>
</protein>